<evidence type="ECO:0000256" key="2">
    <source>
        <dbReference type="SAM" id="SignalP"/>
    </source>
</evidence>
<dbReference type="OrthoDB" id="8678477at2"/>
<dbReference type="InterPro" id="IPR042100">
    <property type="entry name" value="Bug_dom1"/>
</dbReference>
<dbReference type="Proteomes" id="UP000256780">
    <property type="component" value="Chromosome CBM2587_b"/>
</dbReference>
<organism evidence="3">
    <name type="scientific">Cupriavidus taiwanensis</name>
    <dbReference type="NCBI Taxonomy" id="164546"/>
    <lineage>
        <taxon>Bacteria</taxon>
        <taxon>Pseudomonadati</taxon>
        <taxon>Pseudomonadota</taxon>
        <taxon>Betaproteobacteria</taxon>
        <taxon>Burkholderiales</taxon>
        <taxon>Burkholderiaceae</taxon>
        <taxon>Cupriavidus</taxon>
    </lineage>
</organism>
<comment type="similarity">
    <text evidence="1">Belongs to the UPF0065 (bug) family.</text>
</comment>
<dbReference type="EMBL" id="OFSQ01000038">
    <property type="protein sequence ID" value="SOY68218.1"/>
    <property type="molecule type" value="Genomic_DNA"/>
</dbReference>
<dbReference type="AlphaFoldDB" id="A0A375CDR3"/>
<accession>A0A375CDR3</accession>
<protein>
    <recommendedName>
        <fullName evidence="4">Tripartite-type tricarboxylate transporter, receptor component TctC</fullName>
    </recommendedName>
</protein>
<dbReference type="PANTHER" id="PTHR42928:SF5">
    <property type="entry name" value="BLR1237 PROTEIN"/>
    <property type="match status" value="1"/>
</dbReference>
<name>A0A375CDR3_9BURK</name>
<dbReference type="Gene3D" id="3.40.190.10">
    <property type="entry name" value="Periplasmic binding protein-like II"/>
    <property type="match status" value="1"/>
</dbReference>
<dbReference type="PIRSF" id="PIRSF017082">
    <property type="entry name" value="YflP"/>
    <property type="match status" value="1"/>
</dbReference>
<keyword evidence="2" id="KW-0732">Signal</keyword>
<evidence type="ECO:0000313" key="3">
    <source>
        <dbReference type="EMBL" id="SOY68218.1"/>
    </source>
</evidence>
<evidence type="ECO:0000256" key="1">
    <source>
        <dbReference type="ARBA" id="ARBA00006987"/>
    </source>
</evidence>
<dbReference type="Pfam" id="PF03401">
    <property type="entry name" value="TctC"/>
    <property type="match status" value="1"/>
</dbReference>
<sequence>MWNKQAAIRAATLCIGSAIFVTSGAARAEYPEKPVTLVVPFVAGGPSDKIARDVAESLRKTIGTTVVVENTAGAGGTIGTARVARAAPDGYTLLVHHIGLATAPALYKKLGYKTSDLEFLGLINEAPSTLIGKTALPPNNLPELKTFIAANGAKLNLANAGVGSASHLCSLLLQSTLKSDMTFVPYKGTAPAMSDLLGGQVDLLCEQATNSTPQIEARKVKAFGVTSPQRSTVPALAGLPTLHEAGLPGFSFTVWHAMYAPRGTPPAVLEKINKALRAALKDPALIEREEALGITVVTDDRLSPAGHKKFFNEEADRWAKVITGAGIQPE</sequence>
<feature type="chain" id="PRO_5016927816" description="Tripartite-type tricarboxylate transporter, receptor component TctC" evidence="2">
    <location>
        <begin position="29"/>
        <end position="330"/>
    </location>
</feature>
<feature type="signal peptide" evidence="2">
    <location>
        <begin position="1"/>
        <end position="28"/>
    </location>
</feature>
<dbReference type="PANTHER" id="PTHR42928">
    <property type="entry name" value="TRICARBOXYLATE-BINDING PROTEIN"/>
    <property type="match status" value="1"/>
</dbReference>
<gene>
    <name evidence="3" type="ORF">CBM2587_B90654</name>
</gene>
<reference evidence="3" key="1">
    <citation type="submission" date="2018-01" db="EMBL/GenBank/DDBJ databases">
        <authorList>
            <person name="Clerissi C."/>
        </authorList>
    </citation>
    <scope>NUCLEOTIDE SEQUENCE</scope>
    <source>
        <strain evidence="3">Cupriavidus sp. LMG 19464</strain>
    </source>
</reference>
<dbReference type="RefSeq" id="WP_116359452.1">
    <property type="nucleotide sequence ID" value="NZ_JABTYD010000089.1"/>
</dbReference>
<dbReference type="InterPro" id="IPR005064">
    <property type="entry name" value="BUG"/>
</dbReference>
<evidence type="ECO:0008006" key="4">
    <source>
        <dbReference type="Google" id="ProtNLM"/>
    </source>
</evidence>
<proteinExistence type="inferred from homology"/>
<dbReference type="SUPFAM" id="SSF53850">
    <property type="entry name" value="Periplasmic binding protein-like II"/>
    <property type="match status" value="1"/>
</dbReference>
<dbReference type="Gene3D" id="3.40.190.150">
    <property type="entry name" value="Bordetella uptake gene, domain 1"/>
    <property type="match status" value="1"/>
</dbReference>
<comment type="caution">
    <text evidence="3">The sequence shown here is derived from an EMBL/GenBank/DDBJ whole genome shotgun (WGS) entry which is preliminary data.</text>
</comment>